<evidence type="ECO:0000313" key="2">
    <source>
        <dbReference type="Proteomes" id="UP000242367"/>
    </source>
</evidence>
<proteinExistence type="predicted"/>
<name>A0A2P4UNY7_9ACTN</name>
<gene>
    <name evidence="1" type="ORF">BTM25_11770</name>
</gene>
<evidence type="ECO:0000313" key="1">
    <source>
        <dbReference type="EMBL" id="POM26770.1"/>
    </source>
</evidence>
<comment type="caution">
    <text evidence="1">The sequence shown here is derived from an EMBL/GenBank/DDBJ whole genome shotgun (WGS) entry which is preliminary data.</text>
</comment>
<organism evidence="1 2">
    <name type="scientific">Actinomadura rubteroloni</name>
    <dbReference type="NCBI Taxonomy" id="1926885"/>
    <lineage>
        <taxon>Bacteria</taxon>
        <taxon>Bacillati</taxon>
        <taxon>Actinomycetota</taxon>
        <taxon>Actinomycetes</taxon>
        <taxon>Streptosporangiales</taxon>
        <taxon>Thermomonosporaceae</taxon>
        <taxon>Actinomadura</taxon>
    </lineage>
</organism>
<accession>A0A2P4UNY7</accession>
<dbReference type="EMBL" id="MTBP01000001">
    <property type="protein sequence ID" value="POM26770.1"/>
    <property type="molecule type" value="Genomic_DNA"/>
</dbReference>
<sequence>MPTEKTSAFVLPGPPKGADPMLKAVFTVQAVLGHSKAGITLDMYADPSERRRIKAA</sequence>
<dbReference type="Proteomes" id="UP000242367">
    <property type="component" value="Unassembled WGS sequence"/>
</dbReference>
<protein>
    <submittedName>
        <fullName evidence="1">Uncharacterized protein</fullName>
    </submittedName>
</protein>
<keyword evidence="2" id="KW-1185">Reference proteome</keyword>
<dbReference type="AlphaFoldDB" id="A0A2P4UNY7"/>
<reference evidence="1 2" key="1">
    <citation type="journal article" date="2017" name="Chemistry">
        <title>Isolation, Biosynthesis and Chemical Modifications of Rubterolones A-F: Rare Tropolone Alkaloids from Actinomadura sp. 5-2.</title>
        <authorList>
            <person name="Guo H."/>
            <person name="Benndorf R."/>
            <person name="Leichnitz D."/>
            <person name="Klassen J.L."/>
            <person name="Vollmers J."/>
            <person name="Gorls H."/>
            <person name="Steinacker M."/>
            <person name="Weigel C."/>
            <person name="Dahse H.M."/>
            <person name="Kaster A.K."/>
            <person name="de Beer Z.W."/>
            <person name="Poulsen M."/>
            <person name="Beemelmanns C."/>
        </authorList>
    </citation>
    <scope>NUCLEOTIDE SEQUENCE [LARGE SCALE GENOMIC DNA]</scope>
    <source>
        <strain evidence="1 2">5-2</strain>
    </source>
</reference>